<evidence type="ECO:0000313" key="1">
    <source>
        <dbReference type="EMBL" id="VDO42978.1"/>
    </source>
</evidence>
<protein>
    <submittedName>
        <fullName evidence="3">Reverse transcriptase domain-containing protein</fullName>
    </submittedName>
</protein>
<reference evidence="3" key="1">
    <citation type="submission" date="2016-06" db="UniProtKB">
        <authorList>
            <consortium name="WormBaseParasite"/>
        </authorList>
    </citation>
    <scope>IDENTIFICATION</scope>
</reference>
<keyword evidence="2" id="KW-1185">Reference proteome</keyword>
<sequence length="72" mass="8067">MNLHFAAEIYDEELIMIEDLCSQMANEVPNQLGIPSPNRSASASYDVDCIANKITIRLTFSQTCNQIFLSQV</sequence>
<name>A0A183HD29_9BILA</name>
<accession>A0A183HD29</accession>
<dbReference type="EMBL" id="UZAJ01004605">
    <property type="protein sequence ID" value="VDO42978.1"/>
    <property type="molecule type" value="Genomic_DNA"/>
</dbReference>
<dbReference type="WBParaSite" id="OFLC_0000539001-mRNA-1">
    <property type="protein sequence ID" value="OFLC_0000539001-mRNA-1"/>
    <property type="gene ID" value="OFLC_0000539001"/>
</dbReference>
<dbReference type="STRING" id="387005.A0A183HD29"/>
<dbReference type="AlphaFoldDB" id="A0A183HD29"/>
<dbReference type="Proteomes" id="UP000267606">
    <property type="component" value="Unassembled WGS sequence"/>
</dbReference>
<organism evidence="3">
    <name type="scientific">Onchocerca flexuosa</name>
    <dbReference type="NCBI Taxonomy" id="387005"/>
    <lineage>
        <taxon>Eukaryota</taxon>
        <taxon>Metazoa</taxon>
        <taxon>Ecdysozoa</taxon>
        <taxon>Nematoda</taxon>
        <taxon>Chromadorea</taxon>
        <taxon>Rhabditida</taxon>
        <taxon>Spirurina</taxon>
        <taxon>Spiruromorpha</taxon>
        <taxon>Filarioidea</taxon>
        <taxon>Onchocercidae</taxon>
        <taxon>Onchocerca</taxon>
    </lineage>
</organism>
<evidence type="ECO:0000313" key="3">
    <source>
        <dbReference type="WBParaSite" id="OFLC_0000539001-mRNA-1"/>
    </source>
</evidence>
<proteinExistence type="predicted"/>
<gene>
    <name evidence="1" type="ORF">OFLC_LOCUS5391</name>
</gene>
<evidence type="ECO:0000313" key="2">
    <source>
        <dbReference type="Proteomes" id="UP000267606"/>
    </source>
</evidence>
<reference evidence="1 2" key="2">
    <citation type="submission" date="2018-11" db="EMBL/GenBank/DDBJ databases">
        <authorList>
            <consortium name="Pathogen Informatics"/>
        </authorList>
    </citation>
    <scope>NUCLEOTIDE SEQUENCE [LARGE SCALE GENOMIC DNA]</scope>
</reference>